<comment type="subunit">
    <text evidence="1">Homodimer.</text>
</comment>
<evidence type="ECO:0000313" key="3">
    <source>
        <dbReference type="EMBL" id="MDR7666002.1"/>
    </source>
</evidence>
<gene>
    <name evidence="3" type="primary">phoU</name>
    <name evidence="3" type="ORF">RG963_09500</name>
</gene>
<reference evidence="4" key="1">
    <citation type="submission" date="2023-07" db="EMBL/GenBank/DDBJ databases">
        <title>Whole-genome sequencing of a new Methanosarcina sp. Z-7115.</title>
        <authorList>
            <person name="Zhilina T.N."/>
            <person name="Merkel A.Y."/>
        </authorList>
    </citation>
    <scope>NUCLEOTIDE SEQUENCE [LARGE SCALE GENOMIC DNA]</scope>
    <source>
        <strain evidence="4">Z-7115</strain>
    </source>
</reference>
<dbReference type="Gene3D" id="1.20.58.220">
    <property type="entry name" value="Phosphate transport system protein phou homolog 2, domain 2"/>
    <property type="match status" value="1"/>
</dbReference>
<dbReference type="Proteomes" id="UP001246244">
    <property type="component" value="Unassembled WGS sequence"/>
</dbReference>
<dbReference type="PIRSF" id="PIRSF003107">
    <property type="entry name" value="PhoU"/>
    <property type="match status" value="1"/>
</dbReference>
<dbReference type="PANTHER" id="PTHR42930">
    <property type="entry name" value="PHOSPHATE-SPECIFIC TRANSPORT SYSTEM ACCESSORY PROTEIN PHOU"/>
    <property type="match status" value="1"/>
</dbReference>
<dbReference type="RefSeq" id="WP_310576027.1">
    <property type="nucleotide sequence ID" value="NZ_JAVKPK010000034.1"/>
</dbReference>
<keyword evidence="1" id="KW-0813">Transport</keyword>
<keyword evidence="1" id="KW-0963">Cytoplasm</keyword>
<name>A0ABU2D232_9EURY</name>
<proteinExistence type="inferred from homology"/>
<comment type="similarity">
    <text evidence="1">Belongs to the PhoU family.</text>
</comment>
<sequence>MAREQYVKQLDLLKESVFSLGETVELAFNDSMVAVIDLDVKLAAKTLAIEVEVDKLEGGIEASIFDLLALQQPMASDLRLVVSALKITADLRRILGLSMNIAKIPGKIEGGHIKPLTDTKKMADIAAYMLENSIKAFKTQDAELARATASRDEEVDKLFYAVWVELIEMMAKDTSIVSKATYLLFLIRYIERIADHCCNICESVVYLTTADHIKLN</sequence>
<evidence type="ECO:0000259" key="2">
    <source>
        <dbReference type="Pfam" id="PF01895"/>
    </source>
</evidence>
<keyword evidence="4" id="KW-1185">Reference proteome</keyword>
<feature type="domain" description="PhoU" evidence="2">
    <location>
        <begin position="19"/>
        <end position="103"/>
    </location>
</feature>
<dbReference type="InterPro" id="IPR026022">
    <property type="entry name" value="PhoU_dom"/>
</dbReference>
<comment type="subcellular location">
    <subcellularLocation>
        <location evidence="1">Cytoplasm</location>
    </subcellularLocation>
</comment>
<comment type="function">
    <text evidence="1">Plays a role in the regulation of phosphate uptake.</text>
</comment>
<dbReference type="SUPFAM" id="SSF109755">
    <property type="entry name" value="PhoU-like"/>
    <property type="match status" value="1"/>
</dbReference>
<dbReference type="InterPro" id="IPR028366">
    <property type="entry name" value="PhoU"/>
</dbReference>
<protein>
    <recommendedName>
        <fullName evidence="1">Phosphate-specific transport system accessory protein PhoU</fullName>
    </recommendedName>
</protein>
<organism evidence="3 4">
    <name type="scientific">Methanosarcina baikalica</name>
    <dbReference type="NCBI Taxonomy" id="3073890"/>
    <lineage>
        <taxon>Archaea</taxon>
        <taxon>Methanobacteriati</taxon>
        <taxon>Methanobacteriota</taxon>
        <taxon>Stenosarchaea group</taxon>
        <taxon>Methanomicrobia</taxon>
        <taxon>Methanosarcinales</taxon>
        <taxon>Methanosarcinaceae</taxon>
        <taxon>Methanosarcina</taxon>
    </lineage>
</organism>
<evidence type="ECO:0000313" key="4">
    <source>
        <dbReference type="Proteomes" id="UP001246244"/>
    </source>
</evidence>
<comment type="caution">
    <text evidence="3">The sequence shown here is derived from an EMBL/GenBank/DDBJ whole genome shotgun (WGS) entry which is preliminary data.</text>
</comment>
<accession>A0ABU2D232</accession>
<feature type="domain" description="PhoU" evidence="2">
    <location>
        <begin position="120"/>
        <end position="204"/>
    </location>
</feature>
<dbReference type="PANTHER" id="PTHR42930:SF3">
    <property type="entry name" value="PHOSPHATE-SPECIFIC TRANSPORT SYSTEM ACCESSORY PROTEIN PHOU"/>
    <property type="match status" value="1"/>
</dbReference>
<dbReference type="Pfam" id="PF01895">
    <property type="entry name" value="PhoU"/>
    <property type="match status" value="2"/>
</dbReference>
<dbReference type="EMBL" id="JAVKPK010000034">
    <property type="protein sequence ID" value="MDR7666002.1"/>
    <property type="molecule type" value="Genomic_DNA"/>
</dbReference>
<dbReference type="NCBIfam" id="TIGR02135">
    <property type="entry name" value="phoU_full"/>
    <property type="match status" value="1"/>
</dbReference>
<evidence type="ECO:0000256" key="1">
    <source>
        <dbReference type="PIRNR" id="PIRNR003107"/>
    </source>
</evidence>
<keyword evidence="1" id="KW-0592">Phosphate transport</keyword>
<dbReference type="InterPro" id="IPR038078">
    <property type="entry name" value="PhoU-like_sf"/>
</dbReference>